<feature type="signal peptide" evidence="3">
    <location>
        <begin position="1"/>
        <end position="27"/>
    </location>
</feature>
<feature type="compositionally biased region" description="Gly residues" evidence="2">
    <location>
        <begin position="57"/>
        <end position="66"/>
    </location>
</feature>
<dbReference type="Gene3D" id="2.120.10.30">
    <property type="entry name" value="TolB, C-terminal domain"/>
    <property type="match status" value="1"/>
</dbReference>
<dbReference type="OrthoDB" id="9815657at2"/>
<organism evidence="4 5">
    <name type="scientific">Labilithrix luteola</name>
    <dbReference type="NCBI Taxonomy" id="1391654"/>
    <lineage>
        <taxon>Bacteria</taxon>
        <taxon>Pseudomonadati</taxon>
        <taxon>Myxococcota</taxon>
        <taxon>Polyangia</taxon>
        <taxon>Polyangiales</taxon>
        <taxon>Labilitrichaceae</taxon>
        <taxon>Labilithrix</taxon>
    </lineage>
</organism>
<keyword evidence="5" id="KW-1185">Reference proteome</keyword>
<dbReference type="Pfam" id="PF07676">
    <property type="entry name" value="PD40"/>
    <property type="match status" value="1"/>
</dbReference>
<accession>A0A0K1PQE7</accession>
<dbReference type="InterPro" id="IPR011659">
    <property type="entry name" value="WD40"/>
</dbReference>
<dbReference type="Proteomes" id="UP000064967">
    <property type="component" value="Chromosome"/>
</dbReference>
<dbReference type="AlphaFoldDB" id="A0A0K1PQE7"/>
<dbReference type="PROSITE" id="PS51257">
    <property type="entry name" value="PROKAR_LIPOPROTEIN"/>
    <property type="match status" value="1"/>
</dbReference>
<keyword evidence="3" id="KW-0732">Signal</keyword>
<evidence type="ECO:0000313" key="5">
    <source>
        <dbReference type="Proteomes" id="UP000064967"/>
    </source>
</evidence>
<feature type="region of interest" description="Disordered" evidence="2">
    <location>
        <begin position="24"/>
        <end position="116"/>
    </location>
</feature>
<dbReference type="Pfam" id="PF26549">
    <property type="entry name" value="Tricorn_N"/>
    <property type="match status" value="1"/>
</dbReference>
<dbReference type="KEGG" id="llu:AKJ09_02003"/>
<name>A0A0K1PQE7_9BACT</name>
<dbReference type="InterPro" id="IPR011042">
    <property type="entry name" value="6-blade_b-propeller_TolB-like"/>
</dbReference>
<evidence type="ECO:0000256" key="3">
    <source>
        <dbReference type="SAM" id="SignalP"/>
    </source>
</evidence>
<dbReference type="STRING" id="1391654.AKJ09_02003"/>
<comment type="similarity">
    <text evidence="1">Belongs to the TolB family.</text>
</comment>
<feature type="region of interest" description="Disordered" evidence="2">
    <location>
        <begin position="254"/>
        <end position="275"/>
    </location>
</feature>
<feature type="region of interest" description="Disordered" evidence="2">
    <location>
        <begin position="371"/>
        <end position="392"/>
    </location>
</feature>
<dbReference type="PANTHER" id="PTHR36842:SF1">
    <property type="entry name" value="PROTEIN TOLB"/>
    <property type="match status" value="1"/>
</dbReference>
<evidence type="ECO:0000256" key="1">
    <source>
        <dbReference type="ARBA" id="ARBA00009820"/>
    </source>
</evidence>
<evidence type="ECO:0000256" key="2">
    <source>
        <dbReference type="SAM" id="MobiDB-lite"/>
    </source>
</evidence>
<feature type="compositionally biased region" description="Polar residues" evidence="2">
    <location>
        <begin position="371"/>
        <end position="384"/>
    </location>
</feature>
<proteinExistence type="inferred from homology"/>
<feature type="chain" id="PRO_5005465862" evidence="3">
    <location>
        <begin position="28"/>
        <end position="392"/>
    </location>
</feature>
<dbReference type="PANTHER" id="PTHR36842">
    <property type="entry name" value="PROTEIN TOLB HOMOLOG"/>
    <property type="match status" value="1"/>
</dbReference>
<feature type="compositionally biased region" description="Low complexity" evidence="2">
    <location>
        <begin position="67"/>
        <end position="78"/>
    </location>
</feature>
<gene>
    <name evidence="4" type="ORF">AKJ09_02003</name>
</gene>
<dbReference type="EMBL" id="CP012333">
    <property type="protein sequence ID" value="AKU95339.1"/>
    <property type="molecule type" value="Genomic_DNA"/>
</dbReference>
<dbReference type="RefSeq" id="WP_146646802.1">
    <property type="nucleotide sequence ID" value="NZ_CP012333.1"/>
</dbReference>
<reference evidence="4 5" key="1">
    <citation type="submission" date="2015-08" db="EMBL/GenBank/DDBJ databases">
        <authorList>
            <person name="Babu N.S."/>
            <person name="Beckwith C.J."/>
            <person name="Beseler K.G."/>
            <person name="Brison A."/>
            <person name="Carone J.V."/>
            <person name="Caskin T.P."/>
            <person name="Diamond M."/>
            <person name="Durham M.E."/>
            <person name="Foxe J.M."/>
            <person name="Go M."/>
            <person name="Henderson B.A."/>
            <person name="Jones I.B."/>
            <person name="McGettigan J.A."/>
            <person name="Micheletti S.J."/>
            <person name="Nasrallah M.E."/>
            <person name="Ortiz D."/>
            <person name="Piller C.R."/>
            <person name="Privatt S.R."/>
            <person name="Schneider S.L."/>
            <person name="Sharp S."/>
            <person name="Smith T.C."/>
            <person name="Stanton J.D."/>
            <person name="Ullery H.E."/>
            <person name="Wilson R.J."/>
            <person name="Serrano M.G."/>
            <person name="Buck G."/>
            <person name="Lee V."/>
            <person name="Wang Y."/>
            <person name="Carvalho R."/>
            <person name="Voegtly L."/>
            <person name="Shi R."/>
            <person name="Duckworth R."/>
            <person name="Johnson A."/>
            <person name="Loviza R."/>
            <person name="Walstead R."/>
            <person name="Shah Z."/>
            <person name="Kiflezghi M."/>
            <person name="Wade K."/>
            <person name="Ball S.L."/>
            <person name="Bradley K.W."/>
            <person name="Asai D.J."/>
            <person name="Bowman C.A."/>
            <person name="Russell D.A."/>
            <person name="Pope W.H."/>
            <person name="Jacobs-Sera D."/>
            <person name="Hendrix R.W."/>
            <person name="Hatfull G.F."/>
        </authorList>
    </citation>
    <scope>NUCLEOTIDE SEQUENCE [LARGE SCALE GENOMIC DNA]</scope>
    <source>
        <strain evidence="4 5">DSM 27648</strain>
    </source>
</reference>
<protein>
    <submittedName>
        <fullName evidence="4">TolB protein</fullName>
    </submittedName>
</protein>
<dbReference type="SUPFAM" id="SSF69304">
    <property type="entry name" value="Tricorn protease N-terminal domain"/>
    <property type="match status" value="1"/>
</dbReference>
<sequence>MQYMIRICTVLAPVVLVASCDAPGESAAPGETSAPSESGASADSHKPGKSGNSGKPGNSGGPGDSGAPGDAGAPSDSGVPGDAGAPSDSGTPGDSGAPDDSGAPPIAAPGGTKVPVNLSGSIQNPCWSPDGKRLVFTRFASGYNEGNPDVGIVPVTGGNPTIVSNANGGVNLPGACWNRGADVIAYSGGDDELYVIPAAGGKPRQVTSRRGFMSWEPSLSPDGTWIVFESHARSTGGRDAGTIWKIRVDGTGLTQLTSAPKGPEGDREPNWSPAGDKIVFQSDRTGVANIWTMSVDGSDLRNVTNTRVEATDASWSPDGRYIVYSGGDGRQSNVLIIAATGGPSVYVRHYSGYDGAPSWSPDGKTIAFETSTGSPDGSAGTTLTIAPVPTLP</sequence>
<evidence type="ECO:0000313" key="4">
    <source>
        <dbReference type="EMBL" id="AKU95339.1"/>
    </source>
</evidence>